<evidence type="ECO:0000259" key="2">
    <source>
        <dbReference type="Pfam" id="PF02517"/>
    </source>
</evidence>
<dbReference type="InterPro" id="IPR003675">
    <property type="entry name" value="Rce1/LyrA-like_dom"/>
</dbReference>
<dbReference type="GO" id="GO:0006508">
    <property type="term" value="P:proteolysis"/>
    <property type="evidence" value="ECO:0007669"/>
    <property type="project" value="UniProtKB-KW"/>
</dbReference>
<dbReference type="EMBL" id="JACHNF010000001">
    <property type="protein sequence ID" value="MBB5981271.1"/>
    <property type="molecule type" value="Genomic_DNA"/>
</dbReference>
<feature type="transmembrane region" description="Helical" evidence="1">
    <location>
        <begin position="237"/>
        <end position="253"/>
    </location>
</feature>
<dbReference type="PROSITE" id="PS51257">
    <property type="entry name" value="PROKAR_LIPOPROTEIN"/>
    <property type="match status" value="1"/>
</dbReference>
<dbReference type="Proteomes" id="UP000558997">
    <property type="component" value="Unassembled WGS sequence"/>
</dbReference>
<feature type="transmembrane region" description="Helical" evidence="1">
    <location>
        <begin position="129"/>
        <end position="148"/>
    </location>
</feature>
<gene>
    <name evidence="3" type="ORF">HDA44_004612</name>
</gene>
<comment type="caution">
    <text evidence="3">The sequence shown here is derived from an EMBL/GenBank/DDBJ whole genome shotgun (WGS) entry which is preliminary data.</text>
</comment>
<sequence>MLKQLTRAWGRAAYGAAAMGIALGCAGVMSEVVGNRYLPAAVCTLVAVLLIRPFRRVEELGLKPRSGAGLRGSGLRNGPRGLGSRTGFSFRNGLRGFGFGVLVTGGCAAVVLGAGTLAGWISWGSFHPGDVLVFLITNAVVAILLEAFPEELTLRGHTWSALRSHHRGLIAALGTTLLFLLVPGFSTVVQLVLSRILGLDSPGLSLAPAGQDPVSYFILLTVFGLTLIAARQATGSLWTSIGTHLTFLTVNRLTVDGADRDSGWSADLASPDVLLLIPLYLLLAAIIYRRTARYAARVSGASRSIA</sequence>
<dbReference type="RefSeq" id="WP_184837625.1">
    <property type="nucleotide sequence ID" value="NZ_BAAAVN010000009.1"/>
</dbReference>
<keyword evidence="1" id="KW-0812">Transmembrane</keyword>
<proteinExistence type="predicted"/>
<keyword evidence="4" id="KW-1185">Reference proteome</keyword>
<accession>A0A841DTK0</accession>
<evidence type="ECO:0000313" key="4">
    <source>
        <dbReference type="Proteomes" id="UP000558997"/>
    </source>
</evidence>
<dbReference type="AlphaFoldDB" id="A0A841DTK0"/>
<keyword evidence="1" id="KW-1133">Transmembrane helix</keyword>
<feature type="transmembrane region" description="Helical" evidence="1">
    <location>
        <begin position="273"/>
        <end position="289"/>
    </location>
</feature>
<organism evidence="3 4">
    <name type="scientific">Kribbella solani</name>
    <dbReference type="NCBI Taxonomy" id="236067"/>
    <lineage>
        <taxon>Bacteria</taxon>
        <taxon>Bacillati</taxon>
        <taxon>Actinomycetota</taxon>
        <taxon>Actinomycetes</taxon>
        <taxon>Propionibacteriales</taxon>
        <taxon>Kribbellaceae</taxon>
        <taxon>Kribbella</taxon>
    </lineage>
</organism>
<keyword evidence="3" id="KW-0645">Protease</keyword>
<name>A0A841DTK0_9ACTN</name>
<evidence type="ECO:0000313" key="3">
    <source>
        <dbReference type="EMBL" id="MBB5981271.1"/>
    </source>
</evidence>
<dbReference type="GO" id="GO:0080120">
    <property type="term" value="P:CAAX-box protein maturation"/>
    <property type="evidence" value="ECO:0007669"/>
    <property type="project" value="UniProtKB-ARBA"/>
</dbReference>
<reference evidence="3 4" key="1">
    <citation type="submission" date="2020-08" db="EMBL/GenBank/DDBJ databases">
        <title>Sequencing the genomes of 1000 actinobacteria strains.</title>
        <authorList>
            <person name="Klenk H.-P."/>
        </authorList>
    </citation>
    <scope>NUCLEOTIDE SEQUENCE [LARGE SCALE GENOMIC DNA]</scope>
    <source>
        <strain evidence="3 4">DSM 17294</strain>
    </source>
</reference>
<dbReference type="Pfam" id="PF02517">
    <property type="entry name" value="Rce1-like"/>
    <property type="match status" value="1"/>
</dbReference>
<evidence type="ECO:0000256" key="1">
    <source>
        <dbReference type="SAM" id="Phobius"/>
    </source>
</evidence>
<feature type="transmembrane region" description="Helical" evidence="1">
    <location>
        <begin position="97"/>
        <end position="123"/>
    </location>
</feature>
<feature type="domain" description="CAAX prenyl protease 2/Lysostaphin resistance protein A-like" evidence="2">
    <location>
        <begin position="135"/>
        <end position="247"/>
    </location>
</feature>
<protein>
    <submittedName>
        <fullName evidence="3">Membrane protease YdiL (CAAX protease family)</fullName>
    </submittedName>
</protein>
<feature type="transmembrane region" description="Helical" evidence="1">
    <location>
        <begin position="213"/>
        <end position="230"/>
    </location>
</feature>
<feature type="transmembrane region" description="Helical" evidence="1">
    <location>
        <begin position="36"/>
        <end position="54"/>
    </location>
</feature>
<dbReference type="GO" id="GO:0004175">
    <property type="term" value="F:endopeptidase activity"/>
    <property type="evidence" value="ECO:0007669"/>
    <property type="project" value="UniProtKB-ARBA"/>
</dbReference>
<feature type="transmembrane region" description="Helical" evidence="1">
    <location>
        <begin position="12"/>
        <end position="30"/>
    </location>
</feature>
<keyword evidence="1" id="KW-0472">Membrane</keyword>
<feature type="transmembrane region" description="Helical" evidence="1">
    <location>
        <begin position="169"/>
        <end position="193"/>
    </location>
</feature>
<keyword evidence="3" id="KW-0378">Hydrolase</keyword>